<dbReference type="AlphaFoldDB" id="A0A9N9P0Q7"/>
<feature type="non-terminal residue" evidence="1">
    <location>
        <position position="1"/>
    </location>
</feature>
<proteinExistence type="predicted"/>
<protein>
    <submittedName>
        <fullName evidence="1">2624_t:CDS:1</fullName>
    </submittedName>
</protein>
<accession>A0A9N9P0Q7</accession>
<evidence type="ECO:0000313" key="1">
    <source>
        <dbReference type="EMBL" id="CAG8777402.1"/>
    </source>
</evidence>
<dbReference type="Proteomes" id="UP000789508">
    <property type="component" value="Unassembled WGS sequence"/>
</dbReference>
<dbReference type="EMBL" id="CAJVPS010056556">
    <property type="protein sequence ID" value="CAG8777402.1"/>
    <property type="molecule type" value="Genomic_DNA"/>
</dbReference>
<feature type="non-terminal residue" evidence="1">
    <location>
        <position position="161"/>
    </location>
</feature>
<gene>
    <name evidence="1" type="ORF">ALEPTO_LOCUS14481</name>
</gene>
<keyword evidence="2" id="KW-1185">Reference proteome</keyword>
<organism evidence="1 2">
    <name type="scientific">Ambispora leptoticha</name>
    <dbReference type="NCBI Taxonomy" id="144679"/>
    <lineage>
        <taxon>Eukaryota</taxon>
        <taxon>Fungi</taxon>
        <taxon>Fungi incertae sedis</taxon>
        <taxon>Mucoromycota</taxon>
        <taxon>Glomeromycotina</taxon>
        <taxon>Glomeromycetes</taxon>
        <taxon>Archaeosporales</taxon>
        <taxon>Ambisporaceae</taxon>
        <taxon>Ambispora</taxon>
    </lineage>
</organism>
<sequence>NCRQKRAGKRKKCVEINKSYKDQPEIIDIDYLDHILTELLEDAQENGLEFCFCYEIIIDNHSSTKEIANDVVELIEDIDKYNWVYNHHYTGKNLITYWYICSQRDVLAKKPRKHNDPSKWRDVQSMQRFECGGFIKVSINEATQMAEVTLYHKDLHSKPVD</sequence>
<name>A0A9N9P0Q7_9GLOM</name>
<reference evidence="1" key="1">
    <citation type="submission" date="2021-06" db="EMBL/GenBank/DDBJ databases">
        <authorList>
            <person name="Kallberg Y."/>
            <person name="Tangrot J."/>
            <person name="Rosling A."/>
        </authorList>
    </citation>
    <scope>NUCLEOTIDE SEQUENCE</scope>
    <source>
        <strain evidence="1">FL130A</strain>
    </source>
</reference>
<dbReference type="OrthoDB" id="2380976at2759"/>
<evidence type="ECO:0000313" key="2">
    <source>
        <dbReference type="Proteomes" id="UP000789508"/>
    </source>
</evidence>
<comment type="caution">
    <text evidence="1">The sequence shown here is derived from an EMBL/GenBank/DDBJ whole genome shotgun (WGS) entry which is preliminary data.</text>
</comment>